<protein>
    <recommendedName>
        <fullName evidence="4">AMP-dependent synthetase/ligase domain-containing protein</fullName>
    </recommendedName>
</protein>
<accession>A0A097SQL2</accession>
<dbReference type="EMBL" id="KJ605395">
    <property type="protein sequence ID" value="AIU93828.1"/>
    <property type="molecule type" value="Genomic_DNA"/>
</dbReference>
<name>A0A097SQL2_9NOCA</name>
<proteinExistence type="predicted"/>
<dbReference type="PANTHER" id="PTHR43767">
    <property type="entry name" value="LONG-CHAIN-FATTY-ACID--COA LIGASE"/>
    <property type="match status" value="1"/>
</dbReference>
<gene>
    <name evidence="3" type="ORF">LRS1606.394</name>
</gene>
<keyword evidence="3" id="KW-0614">Plasmid</keyword>
<sequence length="457" mass="49500">MTKTFDALRTAGDRVVLRDLDGRDRTGNELLESVSQIAGTLVDTGLKEAVIGCWYTNSIAAVEAALAIEWIGGTRVPVDPNSTALEAQSTWAAARVQGYITDISHAGQVDGTAIVHDDRQPAHGRFVPPVENVPDSRTHLLYPRAVQSGELLGVPISYGNWETTMSVNESLYRTGGYGPGFGDDECFLTVQQIMHGTGLVGTFPFIRMGLPQIVVPGFDVGVVLDLFASGEVTSTMMVTAMVERIADRLQTDPRSTGRLRRLLYGGAPMPREKLVSAAKKLPGTLVQVYGRLEGGWPLAILDQHAHDAIAVGDPRVGSCGRPIAESDFMLRPSGEIAVRSGMVVQQFSDSDQWCGLGDIASADDDGFIYIHGRLDRMINTGYHVYPAEIEEAIRAVPGVIDVEVKGIPDPNRGERVVAVVRARPEQQTGLVDAVDRHLRTVLAAYKVPREYMLIDAT</sequence>
<organism evidence="3">
    <name type="scientific">Rhodococcus sp. NS1</name>
    <dbReference type="NCBI Taxonomy" id="402236"/>
    <lineage>
        <taxon>Bacteria</taxon>
        <taxon>Bacillati</taxon>
        <taxon>Actinomycetota</taxon>
        <taxon>Actinomycetes</taxon>
        <taxon>Mycobacteriales</taxon>
        <taxon>Nocardiaceae</taxon>
        <taxon>Rhodococcus</taxon>
    </lineage>
</organism>
<evidence type="ECO:0000313" key="3">
    <source>
        <dbReference type="EMBL" id="AIU93828.1"/>
    </source>
</evidence>
<evidence type="ECO:0008006" key="4">
    <source>
        <dbReference type="Google" id="ProtNLM"/>
    </source>
</evidence>
<feature type="domain" description="AMP-dependent synthetase/ligase" evidence="1">
    <location>
        <begin position="9"/>
        <end position="116"/>
    </location>
</feature>
<dbReference type="Gene3D" id="3.40.50.12780">
    <property type="entry name" value="N-terminal domain of ligase-like"/>
    <property type="match status" value="1"/>
</dbReference>
<dbReference type="GO" id="GO:0016878">
    <property type="term" value="F:acid-thiol ligase activity"/>
    <property type="evidence" value="ECO:0007669"/>
    <property type="project" value="UniProtKB-ARBA"/>
</dbReference>
<dbReference type="SUPFAM" id="SSF56801">
    <property type="entry name" value="Acetyl-CoA synthetase-like"/>
    <property type="match status" value="1"/>
</dbReference>
<reference evidence="3" key="1">
    <citation type="submission" date="2014-03" db="EMBL/GenBank/DDBJ databases">
        <authorList>
            <person name="Zhang G."/>
            <person name="Zhu L."/>
            <person name="Fang P."/>
        </authorList>
    </citation>
    <scope>NUCLEOTIDE SEQUENCE</scope>
    <source>
        <strain evidence="3">NS1</strain>
        <plasmid evidence="3">pNSL1</plasmid>
    </source>
</reference>
<evidence type="ECO:0000259" key="2">
    <source>
        <dbReference type="Pfam" id="PF13193"/>
    </source>
</evidence>
<dbReference type="InterPro" id="IPR000873">
    <property type="entry name" value="AMP-dep_synth/lig_dom"/>
</dbReference>
<feature type="domain" description="AMP-binding enzyme C-terminal" evidence="2">
    <location>
        <begin position="388"/>
        <end position="455"/>
    </location>
</feature>
<geneLocation type="plasmid" evidence="3">
    <name>pNSL1</name>
</geneLocation>
<dbReference type="InterPro" id="IPR050237">
    <property type="entry name" value="ATP-dep_AMP-bd_enzyme"/>
</dbReference>
<dbReference type="InterPro" id="IPR025110">
    <property type="entry name" value="AMP-bd_C"/>
</dbReference>
<dbReference type="Gene3D" id="3.30.300.30">
    <property type="match status" value="1"/>
</dbReference>
<dbReference type="AlphaFoldDB" id="A0A097SQL2"/>
<dbReference type="InterPro" id="IPR045851">
    <property type="entry name" value="AMP-bd_C_sf"/>
</dbReference>
<dbReference type="Pfam" id="PF13193">
    <property type="entry name" value="AMP-binding_C"/>
    <property type="match status" value="1"/>
</dbReference>
<dbReference type="Pfam" id="PF00501">
    <property type="entry name" value="AMP-binding"/>
    <property type="match status" value="2"/>
</dbReference>
<dbReference type="InterPro" id="IPR042099">
    <property type="entry name" value="ANL_N_sf"/>
</dbReference>
<feature type="domain" description="AMP-dependent synthetase/ligase" evidence="1">
    <location>
        <begin position="153"/>
        <end position="328"/>
    </location>
</feature>
<dbReference type="PANTHER" id="PTHR43767:SF10">
    <property type="entry name" value="SURFACTIN SYNTHASE SUBUNIT 1"/>
    <property type="match status" value="1"/>
</dbReference>
<evidence type="ECO:0000259" key="1">
    <source>
        <dbReference type="Pfam" id="PF00501"/>
    </source>
</evidence>